<dbReference type="AlphaFoldDB" id="A0AAW6TSG4"/>
<gene>
    <name evidence="9" type="ORF">QJ522_05705</name>
</gene>
<dbReference type="GO" id="GO:0005886">
    <property type="term" value="C:plasma membrane"/>
    <property type="evidence" value="ECO:0007669"/>
    <property type="project" value="UniProtKB-SubCell"/>
</dbReference>
<dbReference type="Proteomes" id="UP001431776">
    <property type="component" value="Unassembled WGS sequence"/>
</dbReference>
<evidence type="ECO:0000256" key="2">
    <source>
        <dbReference type="ARBA" id="ARBA00022448"/>
    </source>
</evidence>
<keyword evidence="2" id="KW-0813">Transport</keyword>
<dbReference type="EMBL" id="JASCXX010000005">
    <property type="protein sequence ID" value="MDI6448530.1"/>
    <property type="molecule type" value="Genomic_DNA"/>
</dbReference>
<evidence type="ECO:0000256" key="7">
    <source>
        <dbReference type="SAM" id="Phobius"/>
    </source>
</evidence>
<dbReference type="InterPro" id="IPR055348">
    <property type="entry name" value="DctQ"/>
</dbReference>
<evidence type="ECO:0000256" key="6">
    <source>
        <dbReference type="ARBA" id="ARBA00023136"/>
    </source>
</evidence>
<evidence type="ECO:0000256" key="5">
    <source>
        <dbReference type="ARBA" id="ARBA00022989"/>
    </source>
</evidence>
<evidence type="ECO:0000259" key="8">
    <source>
        <dbReference type="Pfam" id="PF04290"/>
    </source>
</evidence>
<organism evidence="9 10">
    <name type="scientific">Anaerobaca lacustris</name>
    <dbReference type="NCBI Taxonomy" id="3044600"/>
    <lineage>
        <taxon>Bacteria</taxon>
        <taxon>Pseudomonadati</taxon>
        <taxon>Planctomycetota</taxon>
        <taxon>Phycisphaerae</taxon>
        <taxon>Sedimentisphaerales</taxon>
        <taxon>Anaerobacaceae</taxon>
        <taxon>Anaerobaca</taxon>
    </lineage>
</organism>
<keyword evidence="5 7" id="KW-1133">Transmembrane helix</keyword>
<sequence length="177" mass="19670">MTESTGFQTPLKAVSAAYDRGLRLVVYGLLAISGAGVLAIMLVTCADVILRLRWINRPFIGAYDIVKILGALSLASSLPYTTAVKGHVAIEYFFHKLNRRGRIVVDSVMRVLTMVLFAFLAWRSVLYGLDFRRTGQVSQTLQLPVFWVPYVIGFCCAIVVLVVGHSLIHPDREMIKP</sequence>
<feature type="transmembrane region" description="Helical" evidence="7">
    <location>
        <begin position="145"/>
        <end position="168"/>
    </location>
</feature>
<evidence type="ECO:0000256" key="4">
    <source>
        <dbReference type="ARBA" id="ARBA00022692"/>
    </source>
</evidence>
<name>A0AAW6TSG4_9BACT</name>
<dbReference type="RefSeq" id="WP_349243941.1">
    <property type="nucleotide sequence ID" value="NZ_JASCXX010000005.1"/>
</dbReference>
<evidence type="ECO:0000313" key="9">
    <source>
        <dbReference type="EMBL" id="MDI6448530.1"/>
    </source>
</evidence>
<evidence type="ECO:0000256" key="1">
    <source>
        <dbReference type="ARBA" id="ARBA00004651"/>
    </source>
</evidence>
<protein>
    <submittedName>
        <fullName evidence="9">TRAP transporter small permease</fullName>
    </submittedName>
</protein>
<feature type="domain" description="Tripartite ATP-independent periplasmic transporters DctQ component" evidence="8">
    <location>
        <begin position="40"/>
        <end position="169"/>
    </location>
</feature>
<dbReference type="Pfam" id="PF04290">
    <property type="entry name" value="DctQ"/>
    <property type="match status" value="1"/>
</dbReference>
<feature type="transmembrane region" description="Helical" evidence="7">
    <location>
        <begin position="24"/>
        <end position="50"/>
    </location>
</feature>
<comment type="subcellular location">
    <subcellularLocation>
        <location evidence="1">Cell membrane</location>
        <topology evidence="1">Multi-pass membrane protein</topology>
    </subcellularLocation>
</comment>
<feature type="transmembrane region" description="Helical" evidence="7">
    <location>
        <begin position="103"/>
        <end position="125"/>
    </location>
</feature>
<reference evidence="9" key="1">
    <citation type="submission" date="2023-05" db="EMBL/GenBank/DDBJ databases">
        <title>Anaerotaeda fermentans gen. nov., sp. nov., a novel anaerobic planctomycete of the new family within the order Sedimentisphaerales isolated from Taman Peninsula, Russia.</title>
        <authorList>
            <person name="Khomyakova M.A."/>
            <person name="Merkel A.Y."/>
            <person name="Slobodkin A.I."/>
        </authorList>
    </citation>
    <scope>NUCLEOTIDE SEQUENCE</scope>
    <source>
        <strain evidence="9">M17dextr</strain>
    </source>
</reference>
<keyword evidence="3" id="KW-1003">Cell membrane</keyword>
<proteinExistence type="predicted"/>
<evidence type="ECO:0000313" key="10">
    <source>
        <dbReference type="Proteomes" id="UP001431776"/>
    </source>
</evidence>
<comment type="caution">
    <text evidence="9">The sequence shown here is derived from an EMBL/GenBank/DDBJ whole genome shotgun (WGS) entry which is preliminary data.</text>
</comment>
<keyword evidence="4 7" id="KW-0812">Transmembrane</keyword>
<keyword evidence="6 7" id="KW-0472">Membrane</keyword>
<evidence type="ECO:0000256" key="3">
    <source>
        <dbReference type="ARBA" id="ARBA00022475"/>
    </source>
</evidence>
<accession>A0AAW6TSG4</accession>
<keyword evidence="10" id="KW-1185">Reference proteome</keyword>